<name>A0A9K2KM67_NEIM8</name>
<dbReference type="Pfam" id="PF07388">
    <property type="entry name" value="A-2_8-polyST"/>
    <property type="match status" value="1"/>
</dbReference>
<dbReference type="RefSeq" id="WP_014573690.1">
    <property type="nucleotide sequence ID" value="NC_017501.1"/>
</dbReference>
<dbReference type="Proteomes" id="UP000002076">
    <property type="component" value="Chromosome"/>
</dbReference>
<dbReference type="EMBL" id="FM999788">
    <property type="protein sequence ID" value="CAX49051.1"/>
    <property type="molecule type" value="Genomic_DNA"/>
</dbReference>
<sequence>MLQKIRKALFHPKKFFQDSQWFATPLFSSFAPKSNLFIISTFAQLNQAHSLTKMQKLKNNLLVILYTTQNMKMPKLIQKSVDKELFSVTYMFELPRKPGIVSPKKFLYIQRGYKKLLKTIQPAHLYVMSFAGHYSSLLSLAKKMNITTHLVEEGTATYAPLLESFTYKPTKFEQRFVGNNLHQKGYFDKFDILHVAFPEYAKKIFNANEYHRFFAHSGGISTSQSIAKIQDKYRISQNDYIFVSQRYPVSDEVYYKTIVETLNQMSLRIEGKIFIKLHPKEMENKNIMSLFLNMVTINPRLVVINEPPFLIDPLIYLTTPKGIIGLTSTSIVYTPLLSPTTQCLSIGQIVIDSIHHTAQQENTALIEEHLEIVKQFDFIKILSSIEDGIDTNSFKTEETLEMLLKSAEYAYKNKNFYQAIFYWQLASNNDLSVLGYKSLWHYNALNKVKQNYKMKYLEINYIERISLYFNDKDKMIWQNIKNDFFKYSLCNQ</sequence>
<protein>
    <submittedName>
        <fullName evidence="1">Alpha-2,9-polysialyltransferase</fullName>
    </submittedName>
</protein>
<organism evidence="1 2">
    <name type="scientific">Neisseria meningitidis serogroup C (strain 8013)</name>
    <dbReference type="NCBI Taxonomy" id="604162"/>
    <lineage>
        <taxon>Bacteria</taxon>
        <taxon>Pseudomonadati</taxon>
        <taxon>Pseudomonadota</taxon>
        <taxon>Betaproteobacteria</taxon>
        <taxon>Neisseriales</taxon>
        <taxon>Neisseriaceae</taxon>
        <taxon>Neisseria</taxon>
    </lineage>
</organism>
<gene>
    <name evidence="1" type="primary">siaD</name>
    <name evidence="1" type="ordered locus">NMV_0067</name>
</gene>
<dbReference type="KEGG" id="nmt:NMV_0067"/>
<accession>A0A9K2KM67</accession>
<dbReference type="AlphaFoldDB" id="A0A9K2KM67"/>
<evidence type="ECO:0000313" key="1">
    <source>
        <dbReference type="EMBL" id="CAX49051.1"/>
    </source>
</evidence>
<proteinExistence type="predicted"/>
<evidence type="ECO:0000313" key="2">
    <source>
        <dbReference type="Proteomes" id="UP000002076"/>
    </source>
</evidence>
<reference evidence="1 2" key="1">
    <citation type="journal article" date="2009" name="Genome Biol.">
        <title>NeMeSys: a biological resource for narrowing the gap between sequence and function in the human pathogen Neisseria meningitidis.</title>
        <authorList>
            <person name="Rusniok C."/>
            <person name="Vallenet D."/>
            <person name="Floquet S."/>
            <person name="Ewles H."/>
            <person name="Mouze-Soulama C."/>
            <person name="Brown D."/>
            <person name="Lajus A."/>
            <person name="Buchrieser C."/>
            <person name="Medigue C."/>
            <person name="Glaser P."/>
            <person name="Pelicic V."/>
        </authorList>
    </citation>
    <scope>NUCLEOTIDE SEQUENCE [LARGE SCALE GENOMIC DNA]</scope>
    <source>
        <strain evidence="1 2">8013</strain>
    </source>
</reference>
<dbReference type="InterPro" id="IPR010866">
    <property type="entry name" value="A-2_8-polyST"/>
</dbReference>